<sequence length="891" mass="99029">MNPMQNAPVPPELQKLPTPVLPVSQLESLRFKTHQIIDSIHGLMGMIAGNPMHPAYMPSWPELLSKFNVILSQTTTLSNALVTPFPTTSSATGRAQGNQNAENIFQKIVLHPNVGITDQTMDTEIGPLLRNQQTTEVLKRENETVRHLSEHMSTRGMLGVLGISNATGDAPVNGARGIHLPPPRKPEYEDVIQECNEIRSAHDSLVDRATRAVALLRDKYEWKKRVEVEDEPEDLKWDLSGPQSGVDEDIGMDSGDEDDSGDDKADGSSDVDEANVEELMDNKDDMDDVRTPGSVDLFGGVEGNDESVDATDPASATYFGLLPNPNFPYLYPSRRRYILQSGRCSDSDKTKSYPPSLDSRITTNTIESSPDHYDRKYGPPHWGPSTTPGTGDEEYRRATASMALSNGWAMALIPNSRRTWVATLIFILCTLITQPPKHRKGNVTPSKASKKCSSRSMEPLPGLKIARLEDYDSYSPSLKGFTPPPQTSDLANSSVADLLKDLAYLQPRGEIVACFVPEEPQDPGLVLDNQPIPSPLGAAEISLIQAKSIQGQDEGLGDTAIVETDKQPSLEFLRGRRHQGVFEPDDKEEELHICTCEHVISNTRRAGSQLRADSKDHFATVFVVLPSHRHSTFIEAKHGSLKVGIGRAQVARPVSPGEERPVYRPVRLTTPMFISLYTGIETVTLDTTSEIPICFLTYHIEHDATYNTPIPTLNNFITGPREEITRAFAVWAYCLSNGITLSGNPDRYLFYHLDEEYSDDTRASFMMHRKDEAILGHFGPPAKYYGFDMFIAHVNILQTCVWENQKELGKHDIEYRTRDSRMGENGPVETETSWVVAGMDGKPVSNATLVEYIDQHLKNGGWFLNDHLNLDDDSGRTLEVIERSVSRRLQT</sequence>
<accession>A0A8H6MCV0</accession>
<dbReference type="Gene3D" id="1.20.58.1710">
    <property type="match status" value="1"/>
</dbReference>
<dbReference type="Proteomes" id="UP000521943">
    <property type="component" value="Unassembled WGS sequence"/>
</dbReference>
<evidence type="ECO:0000313" key="2">
    <source>
        <dbReference type="EMBL" id="KAF6760461.1"/>
    </source>
</evidence>
<feature type="region of interest" description="Disordered" evidence="1">
    <location>
        <begin position="342"/>
        <end position="393"/>
    </location>
</feature>
<comment type="caution">
    <text evidence="2">The sequence shown here is derived from an EMBL/GenBank/DDBJ whole genome shotgun (WGS) entry which is preliminary data.</text>
</comment>
<feature type="compositionally biased region" description="Polar residues" evidence="1">
    <location>
        <begin position="359"/>
        <end position="368"/>
    </location>
</feature>
<evidence type="ECO:0000256" key="1">
    <source>
        <dbReference type="SAM" id="MobiDB-lite"/>
    </source>
</evidence>
<gene>
    <name evidence="2" type="ORF">DFP72DRAFT_843370</name>
</gene>
<name>A0A8H6MCV0_9AGAR</name>
<feature type="compositionally biased region" description="Acidic residues" evidence="1">
    <location>
        <begin position="269"/>
        <end position="287"/>
    </location>
</feature>
<reference evidence="2 3" key="1">
    <citation type="submission" date="2020-07" db="EMBL/GenBank/DDBJ databases">
        <title>Comparative genomics of pyrophilous fungi reveals a link between fire events and developmental genes.</title>
        <authorList>
            <consortium name="DOE Joint Genome Institute"/>
            <person name="Steindorff A.S."/>
            <person name="Carver A."/>
            <person name="Calhoun S."/>
            <person name="Stillman K."/>
            <person name="Liu H."/>
            <person name="Lipzen A."/>
            <person name="Pangilinan J."/>
            <person name="Labutti K."/>
            <person name="Bruns T.D."/>
            <person name="Grigoriev I.V."/>
        </authorList>
    </citation>
    <scope>NUCLEOTIDE SEQUENCE [LARGE SCALE GENOMIC DNA]</scope>
    <source>
        <strain evidence="2 3">CBS 144469</strain>
    </source>
</reference>
<organism evidence="2 3">
    <name type="scientific">Ephemerocybe angulata</name>
    <dbReference type="NCBI Taxonomy" id="980116"/>
    <lineage>
        <taxon>Eukaryota</taxon>
        <taxon>Fungi</taxon>
        <taxon>Dikarya</taxon>
        <taxon>Basidiomycota</taxon>
        <taxon>Agaricomycotina</taxon>
        <taxon>Agaricomycetes</taxon>
        <taxon>Agaricomycetidae</taxon>
        <taxon>Agaricales</taxon>
        <taxon>Agaricineae</taxon>
        <taxon>Psathyrellaceae</taxon>
        <taxon>Ephemerocybe</taxon>
    </lineage>
</organism>
<dbReference type="EMBL" id="JACGCI010000012">
    <property type="protein sequence ID" value="KAF6760461.1"/>
    <property type="molecule type" value="Genomic_DNA"/>
</dbReference>
<feature type="region of interest" description="Disordered" evidence="1">
    <location>
        <begin position="438"/>
        <end position="457"/>
    </location>
</feature>
<evidence type="ECO:0000313" key="3">
    <source>
        <dbReference type="Proteomes" id="UP000521943"/>
    </source>
</evidence>
<proteinExistence type="predicted"/>
<feature type="region of interest" description="Disordered" evidence="1">
    <location>
        <begin position="231"/>
        <end position="289"/>
    </location>
</feature>
<dbReference type="AlphaFoldDB" id="A0A8H6MCV0"/>
<protein>
    <submittedName>
        <fullName evidence="2">Uncharacterized protein</fullName>
    </submittedName>
</protein>
<feature type="compositionally biased region" description="Acidic residues" evidence="1">
    <location>
        <begin position="246"/>
        <end position="261"/>
    </location>
</feature>
<dbReference type="OrthoDB" id="5568181at2759"/>
<keyword evidence="3" id="KW-1185">Reference proteome</keyword>